<keyword evidence="3" id="KW-0489">Methyltransferase</keyword>
<dbReference type="GO" id="GO:0032259">
    <property type="term" value="P:methylation"/>
    <property type="evidence" value="ECO:0007669"/>
    <property type="project" value="UniProtKB-KW"/>
</dbReference>
<dbReference type="GO" id="GO:0008983">
    <property type="term" value="F:protein-glutamate O-methyltransferase activity"/>
    <property type="evidence" value="ECO:0007669"/>
    <property type="project" value="UniProtKB-EC"/>
</dbReference>
<evidence type="ECO:0000256" key="2">
    <source>
        <dbReference type="ARBA" id="ARBA00012534"/>
    </source>
</evidence>
<feature type="domain" description="CheR-type methyltransferase" evidence="6">
    <location>
        <begin position="1"/>
        <end position="276"/>
    </location>
</feature>
<dbReference type="SMART" id="SM00138">
    <property type="entry name" value="MeTrc"/>
    <property type="match status" value="1"/>
</dbReference>
<reference evidence="7" key="1">
    <citation type="journal article" date="2020" name="mSystems">
        <title>Genome- and Community-Level Interaction Insights into Carbon Utilization and Element Cycling Functions of Hydrothermarchaeota in Hydrothermal Sediment.</title>
        <authorList>
            <person name="Zhou Z."/>
            <person name="Liu Y."/>
            <person name="Xu W."/>
            <person name="Pan J."/>
            <person name="Luo Z.H."/>
            <person name="Li M."/>
        </authorList>
    </citation>
    <scope>NUCLEOTIDE SEQUENCE [LARGE SCALE GENOMIC DNA]</scope>
    <source>
        <strain evidence="7">SpSt-456</strain>
    </source>
</reference>
<dbReference type="PIRSF" id="PIRSF000410">
    <property type="entry name" value="CheR"/>
    <property type="match status" value="1"/>
</dbReference>
<dbReference type="Gene3D" id="1.10.155.10">
    <property type="entry name" value="Chemotaxis receptor methyltransferase CheR, N-terminal domain"/>
    <property type="match status" value="1"/>
</dbReference>
<dbReference type="Pfam" id="PF03705">
    <property type="entry name" value="CheR_N"/>
    <property type="match status" value="1"/>
</dbReference>
<gene>
    <name evidence="7" type="ORF">ENS06_06270</name>
</gene>
<dbReference type="SUPFAM" id="SSF53335">
    <property type="entry name" value="S-adenosyl-L-methionine-dependent methyltransferases"/>
    <property type="match status" value="1"/>
</dbReference>
<evidence type="ECO:0000256" key="5">
    <source>
        <dbReference type="ARBA" id="ARBA00022691"/>
    </source>
</evidence>
<keyword evidence="4" id="KW-0808">Transferase</keyword>
<sequence>MHRLSESLFQKFSTLVYREAGINLHDGKKALLEARLAKRLRATGIASPKDYLEFILSEDGREEYVRFFDAVSTNLTFFFREPKHFEFLEKVAVPEIVERNRRDGGSRIRIWSAGCSTGEEPYSIAMTVLAALDHPGRWDFRVLATDISTRVLSTAQAGVYDKAKLTHIPPALRQRFLEPVSNGGQSKSYRVSRELMKVVAFRRLNLMDPFPFSGPFDVIFCRNVMIYFDKKTQESLIQKMAAYLHSGGYFLVGHSESLTGLKHPLRYVKPAVYRKP</sequence>
<evidence type="ECO:0000256" key="1">
    <source>
        <dbReference type="ARBA" id="ARBA00001541"/>
    </source>
</evidence>
<dbReference type="PANTHER" id="PTHR24422:SF26">
    <property type="entry name" value="CHEMOTAXIS PROTEIN METHYLTRANSFERASE"/>
    <property type="match status" value="1"/>
</dbReference>
<dbReference type="InterPro" id="IPR022642">
    <property type="entry name" value="CheR_C"/>
</dbReference>
<dbReference type="EMBL" id="DSTK01000019">
    <property type="protein sequence ID" value="HFK96916.1"/>
    <property type="molecule type" value="Genomic_DNA"/>
</dbReference>
<dbReference type="PANTHER" id="PTHR24422">
    <property type="entry name" value="CHEMOTAXIS PROTEIN METHYLTRANSFERASE"/>
    <property type="match status" value="1"/>
</dbReference>
<dbReference type="InterPro" id="IPR026024">
    <property type="entry name" value="Chemotaxis_MeTrfase_CheR"/>
</dbReference>
<organism evidence="7">
    <name type="scientific">Desulfacinum infernum</name>
    <dbReference type="NCBI Taxonomy" id="35837"/>
    <lineage>
        <taxon>Bacteria</taxon>
        <taxon>Pseudomonadati</taxon>
        <taxon>Thermodesulfobacteriota</taxon>
        <taxon>Syntrophobacteria</taxon>
        <taxon>Syntrophobacterales</taxon>
        <taxon>Syntrophobacteraceae</taxon>
        <taxon>Desulfacinum</taxon>
    </lineage>
</organism>
<dbReference type="InterPro" id="IPR022641">
    <property type="entry name" value="CheR_N"/>
</dbReference>
<evidence type="ECO:0000259" key="6">
    <source>
        <dbReference type="PROSITE" id="PS50123"/>
    </source>
</evidence>
<evidence type="ECO:0000256" key="3">
    <source>
        <dbReference type="ARBA" id="ARBA00022603"/>
    </source>
</evidence>
<proteinExistence type="predicted"/>
<name>A0A831ZJS5_9BACT</name>
<dbReference type="PRINTS" id="PR00996">
    <property type="entry name" value="CHERMTFRASE"/>
</dbReference>
<evidence type="ECO:0000256" key="4">
    <source>
        <dbReference type="ARBA" id="ARBA00022679"/>
    </source>
</evidence>
<accession>A0A831ZJS5</accession>
<dbReference type="InterPro" id="IPR000780">
    <property type="entry name" value="CheR_MeTrfase"/>
</dbReference>
<dbReference type="SUPFAM" id="SSF47757">
    <property type="entry name" value="Chemotaxis receptor methyltransferase CheR, N-terminal domain"/>
    <property type="match status" value="1"/>
</dbReference>
<dbReference type="Pfam" id="PF01739">
    <property type="entry name" value="CheR"/>
    <property type="match status" value="1"/>
</dbReference>
<comment type="catalytic activity">
    <reaction evidence="1">
        <text>L-glutamyl-[protein] + S-adenosyl-L-methionine = [protein]-L-glutamate 5-O-methyl ester + S-adenosyl-L-homocysteine</text>
        <dbReference type="Rhea" id="RHEA:24452"/>
        <dbReference type="Rhea" id="RHEA-COMP:10208"/>
        <dbReference type="Rhea" id="RHEA-COMP:10311"/>
        <dbReference type="ChEBI" id="CHEBI:29973"/>
        <dbReference type="ChEBI" id="CHEBI:57856"/>
        <dbReference type="ChEBI" id="CHEBI:59789"/>
        <dbReference type="ChEBI" id="CHEBI:82795"/>
        <dbReference type="EC" id="2.1.1.80"/>
    </reaction>
</comment>
<dbReference type="InterPro" id="IPR036804">
    <property type="entry name" value="CheR_N_sf"/>
</dbReference>
<dbReference type="Gene3D" id="3.40.50.150">
    <property type="entry name" value="Vaccinia Virus protein VP39"/>
    <property type="match status" value="1"/>
</dbReference>
<dbReference type="AlphaFoldDB" id="A0A831ZJS5"/>
<dbReference type="InterPro" id="IPR029063">
    <property type="entry name" value="SAM-dependent_MTases_sf"/>
</dbReference>
<evidence type="ECO:0000313" key="7">
    <source>
        <dbReference type="EMBL" id="HFK96916.1"/>
    </source>
</evidence>
<keyword evidence="5" id="KW-0949">S-adenosyl-L-methionine</keyword>
<comment type="caution">
    <text evidence="7">The sequence shown here is derived from an EMBL/GenBank/DDBJ whole genome shotgun (WGS) entry which is preliminary data.</text>
</comment>
<dbReference type="PROSITE" id="PS50123">
    <property type="entry name" value="CHER"/>
    <property type="match status" value="1"/>
</dbReference>
<dbReference type="InterPro" id="IPR050903">
    <property type="entry name" value="Bact_Chemotaxis_MeTrfase"/>
</dbReference>
<dbReference type="EC" id="2.1.1.80" evidence="2"/>
<protein>
    <recommendedName>
        <fullName evidence="2">protein-glutamate O-methyltransferase</fullName>
        <ecNumber evidence="2">2.1.1.80</ecNumber>
    </recommendedName>
</protein>